<reference evidence="2 3" key="1">
    <citation type="journal article" date="2010" name="Science">
        <title>Genomic comparison of the ants Camponotus floridanus and Harpegnathos saltator.</title>
        <authorList>
            <person name="Bonasio R."/>
            <person name="Zhang G."/>
            <person name="Ye C."/>
            <person name="Mutti N.S."/>
            <person name="Fang X."/>
            <person name="Qin N."/>
            <person name="Donahue G."/>
            <person name="Yang P."/>
            <person name="Li Q."/>
            <person name="Li C."/>
            <person name="Zhang P."/>
            <person name="Huang Z."/>
            <person name="Berger S.L."/>
            <person name="Reinberg D."/>
            <person name="Wang J."/>
            <person name="Liebig J."/>
        </authorList>
    </citation>
    <scope>NUCLEOTIDE SEQUENCE [LARGE SCALE GENOMIC DNA]</scope>
    <source>
        <strain evidence="2 3">Hsal</strain>
    </source>
</reference>
<gene>
    <name evidence="2" type="ORF">BHV28_12640</name>
</gene>
<keyword evidence="1" id="KW-0472">Membrane</keyword>
<evidence type="ECO:0000256" key="1">
    <source>
        <dbReference type="SAM" id="Phobius"/>
    </source>
</evidence>
<dbReference type="AlphaFoldDB" id="A0A1U9JVR0"/>
<feature type="transmembrane region" description="Helical" evidence="1">
    <location>
        <begin position="20"/>
        <end position="38"/>
    </location>
</feature>
<keyword evidence="1" id="KW-0812">Transmembrane</keyword>
<protein>
    <submittedName>
        <fullName evidence="2">Uncharacterized protein</fullName>
    </submittedName>
</protein>
<accession>A0A1U9JVR0</accession>
<keyword evidence="3" id="KW-1185">Reference proteome</keyword>
<proteinExistence type="predicted"/>
<dbReference type="EMBL" id="CP017315">
    <property type="protein sequence ID" value="AQS41949.1"/>
    <property type="molecule type" value="Genomic_DNA"/>
</dbReference>
<organism evidence="2 3">
    <name type="scientific">Candidatus Tokpelaia hoelldobleri</name>
    <dbReference type="NCBI Taxonomy" id="1902579"/>
    <lineage>
        <taxon>Bacteria</taxon>
        <taxon>Pseudomonadati</taxon>
        <taxon>Pseudomonadota</taxon>
        <taxon>Alphaproteobacteria</taxon>
        <taxon>Hyphomicrobiales</taxon>
        <taxon>Candidatus Tokpelaia</taxon>
    </lineage>
</organism>
<evidence type="ECO:0000313" key="2">
    <source>
        <dbReference type="EMBL" id="AQS41949.1"/>
    </source>
</evidence>
<name>A0A1U9JVR0_9HYPH</name>
<keyword evidence="1" id="KW-1133">Transmembrane helix</keyword>
<dbReference type="KEGG" id="thd:BHV28_12640"/>
<reference evidence="2 3" key="2">
    <citation type="journal article" date="2016" name="Sci. Rep.">
        <title>The genome of Rhizobiales bacteria in predatory ants reveals urease gene functions but no genes for nitrogen fixation.</title>
        <authorList>
            <person name="Neuvonen M.M."/>
            <person name="Tamarit D."/>
            <person name="Naslund K."/>
            <person name="Liebig J."/>
            <person name="Feldhaar H."/>
            <person name="Moran N.A."/>
            <person name="Guy L."/>
            <person name="Andersson S.G."/>
        </authorList>
    </citation>
    <scope>NUCLEOTIDE SEQUENCE [LARGE SCALE GENOMIC DNA]</scope>
    <source>
        <strain evidence="2 3">Hsal</strain>
    </source>
</reference>
<dbReference type="Proteomes" id="UP000188912">
    <property type="component" value="Chromosome"/>
</dbReference>
<sequence>MQTLTILTQLLGSLTEEHDMYVQVVAVITAFAVSAGINTKDVMAVLRKYGYELPGFICAWRAHPRIKEITALINRFPV</sequence>
<evidence type="ECO:0000313" key="3">
    <source>
        <dbReference type="Proteomes" id="UP000188912"/>
    </source>
</evidence>